<protein>
    <submittedName>
        <fullName evidence="1">Uncharacterized protein</fullName>
    </submittedName>
</protein>
<dbReference type="Proteomes" id="UP000612362">
    <property type="component" value="Unassembled WGS sequence"/>
</dbReference>
<evidence type="ECO:0000313" key="1">
    <source>
        <dbReference type="EMBL" id="GHO45183.1"/>
    </source>
</evidence>
<dbReference type="AlphaFoldDB" id="A0A8J3I372"/>
<sequence length="114" mass="13201">MAEGVIIMGEKEKVIHVARLIRSKVIVSFLAVNGCLVTHKGGKSTVVYPKDAEWILQREDDEMSMSNVKFVSGQHCVEFHHKEKDTYEVWLDAVTFYTYQDEMFPEVSGRNLWY</sequence>
<organism evidence="1 2">
    <name type="scientific">Ktedonospora formicarum</name>
    <dbReference type="NCBI Taxonomy" id="2778364"/>
    <lineage>
        <taxon>Bacteria</taxon>
        <taxon>Bacillati</taxon>
        <taxon>Chloroflexota</taxon>
        <taxon>Ktedonobacteria</taxon>
        <taxon>Ktedonobacterales</taxon>
        <taxon>Ktedonobacteraceae</taxon>
        <taxon>Ktedonospora</taxon>
    </lineage>
</organism>
<name>A0A8J3I372_9CHLR</name>
<gene>
    <name evidence="1" type="ORF">KSX_33460</name>
</gene>
<keyword evidence="2" id="KW-1185">Reference proteome</keyword>
<accession>A0A8J3I372</accession>
<evidence type="ECO:0000313" key="2">
    <source>
        <dbReference type="Proteomes" id="UP000612362"/>
    </source>
</evidence>
<reference evidence="1" key="1">
    <citation type="submission" date="2020-10" db="EMBL/GenBank/DDBJ databases">
        <title>Taxonomic study of unclassified bacteria belonging to the class Ktedonobacteria.</title>
        <authorList>
            <person name="Yabe S."/>
            <person name="Wang C.M."/>
            <person name="Zheng Y."/>
            <person name="Sakai Y."/>
            <person name="Cavaletti L."/>
            <person name="Monciardini P."/>
            <person name="Donadio S."/>
        </authorList>
    </citation>
    <scope>NUCLEOTIDE SEQUENCE</scope>
    <source>
        <strain evidence="1">SOSP1-1</strain>
    </source>
</reference>
<dbReference type="EMBL" id="BNJF01000001">
    <property type="protein sequence ID" value="GHO45183.1"/>
    <property type="molecule type" value="Genomic_DNA"/>
</dbReference>
<comment type="caution">
    <text evidence="1">The sequence shown here is derived from an EMBL/GenBank/DDBJ whole genome shotgun (WGS) entry which is preliminary data.</text>
</comment>
<proteinExistence type="predicted"/>